<evidence type="ECO:0000256" key="1">
    <source>
        <dbReference type="SAM" id="Phobius"/>
    </source>
</evidence>
<sequence length="168" mass="18968">MQDFISNLDLGAKGLWFPVTMSIIFAIAVIIIPKKNISWREIYITFSVVGFVTWFCDGLVAREFDLVDLGNPNKAGLGDTLCYTFVPSSLAILYLNYLSKNNKWKLTIIFTVVSLLIELGMVYVGYMNYKGWNSLISIIVFLIVFGLLLPIHIRVIRNEFAGLKTSLS</sequence>
<keyword evidence="1" id="KW-0472">Membrane</keyword>
<organism evidence="2 3">
    <name type="scientific">Ectobacillus funiculus</name>
    <dbReference type="NCBI Taxonomy" id="137993"/>
    <lineage>
        <taxon>Bacteria</taxon>
        <taxon>Bacillati</taxon>
        <taxon>Bacillota</taxon>
        <taxon>Bacilli</taxon>
        <taxon>Bacillales</taxon>
        <taxon>Bacillaceae</taxon>
        <taxon>Ectobacillus</taxon>
    </lineage>
</organism>
<feature type="transmembrane region" description="Helical" evidence="1">
    <location>
        <begin position="42"/>
        <end position="61"/>
    </location>
</feature>
<dbReference type="Proteomes" id="UP001589609">
    <property type="component" value="Unassembled WGS sequence"/>
</dbReference>
<evidence type="ECO:0000313" key="3">
    <source>
        <dbReference type="Proteomes" id="UP001589609"/>
    </source>
</evidence>
<keyword evidence="3" id="KW-1185">Reference proteome</keyword>
<feature type="transmembrane region" description="Helical" evidence="1">
    <location>
        <begin position="106"/>
        <end position="126"/>
    </location>
</feature>
<keyword evidence="1" id="KW-1133">Transmembrane helix</keyword>
<reference evidence="2 3" key="1">
    <citation type="submission" date="2024-09" db="EMBL/GenBank/DDBJ databases">
        <authorList>
            <person name="Sun Q."/>
            <person name="Mori K."/>
        </authorList>
    </citation>
    <scope>NUCLEOTIDE SEQUENCE [LARGE SCALE GENOMIC DNA]</scope>
    <source>
        <strain evidence="2 3">JCM 11201</strain>
    </source>
</reference>
<feature type="transmembrane region" description="Helical" evidence="1">
    <location>
        <begin position="132"/>
        <end position="151"/>
    </location>
</feature>
<gene>
    <name evidence="2" type="ORF">ACFFMS_30335</name>
</gene>
<feature type="transmembrane region" description="Helical" evidence="1">
    <location>
        <begin position="15"/>
        <end position="33"/>
    </location>
</feature>
<evidence type="ECO:0000313" key="2">
    <source>
        <dbReference type="EMBL" id="MFB9762527.1"/>
    </source>
</evidence>
<accession>A0ABV5WPJ5</accession>
<dbReference type="RefSeq" id="WP_379952428.1">
    <property type="nucleotide sequence ID" value="NZ_JBHMAF010000198.1"/>
</dbReference>
<comment type="caution">
    <text evidence="2">The sequence shown here is derived from an EMBL/GenBank/DDBJ whole genome shotgun (WGS) entry which is preliminary data.</text>
</comment>
<proteinExistence type="predicted"/>
<feature type="transmembrane region" description="Helical" evidence="1">
    <location>
        <begin position="81"/>
        <end position="99"/>
    </location>
</feature>
<protein>
    <submittedName>
        <fullName evidence="2">Uncharacterized protein</fullName>
    </submittedName>
</protein>
<name>A0ABV5WPJ5_9BACI</name>
<dbReference type="EMBL" id="JBHMAF010000198">
    <property type="protein sequence ID" value="MFB9762527.1"/>
    <property type="molecule type" value="Genomic_DNA"/>
</dbReference>
<keyword evidence="1" id="KW-0812">Transmembrane</keyword>